<gene>
    <name evidence="2" type="ORF">NDI76_15755</name>
</gene>
<feature type="domain" description="DUF7350" evidence="1">
    <location>
        <begin position="233"/>
        <end position="349"/>
    </location>
</feature>
<organism evidence="2 3">
    <name type="scientific">Halogeometricum salsisoli</name>
    <dbReference type="NCBI Taxonomy" id="2950536"/>
    <lineage>
        <taxon>Archaea</taxon>
        <taxon>Methanobacteriati</taxon>
        <taxon>Methanobacteriota</taxon>
        <taxon>Stenosarchaea group</taxon>
        <taxon>Halobacteria</taxon>
        <taxon>Halobacteriales</taxon>
        <taxon>Haloferacaceae</taxon>
        <taxon>Halogeometricum</taxon>
    </lineage>
</organism>
<dbReference type="InterPro" id="IPR055774">
    <property type="entry name" value="DUF7350"/>
</dbReference>
<protein>
    <submittedName>
        <fullName evidence="2">Tat pathway signal protein</fullName>
    </submittedName>
</protein>
<dbReference type="Gene3D" id="2.60.40.2480">
    <property type="entry name" value="Periplasmic metal-binding protein Tp34-type"/>
    <property type="match status" value="1"/>
</dbReference>
<dbReference type="EMBL" id="JAMQOP010000003">
    <property type="protein sequence ID" value="MDS0300202.1"/>
    <property type="molecule type" value="Genomic_DNA"/>
</dbReference>
<proteinExistence type="predicted"/>
<comment type="caution">
    <text evidence="2">The sequence shown here is derived from an EMBL/GenBank/DDBJ whole genome shotgun (WGS) entry which is preliminary data.</text>
</comment>
<keyword evidence="3" id="KW-1185">Reference proteome</keyword>
<evidence type="ECO:0000259" key="1">
    <source>
        <dbReference type="Pfam" id="PF24041"/>
    </source>
</evidence>
<evidence type="ECO:0000313" key="2">
    <source>
        <dbReference type="EMBL" id="MDS0300202.1"/>
    </source>
</evidence>
<sequence>MRRRQLLLGGGTVALGSVAGCVGGVSNLFETSPGNTPPLVEDRPNAVYVPTHAEGMNMVGVGTLGGVKVGVMYSYPHRFWTVERGEGGYVATQVEIRPEDSVHLMAVPWDEETGTVLPNAGLSVEITRDGELVSEEVIYPMLSQRMGFHYGANFSLDGDGTYDVGVGVGGVGISRYGSFEGKFGSAAEADIGFEFSERDLNDISYRLLRDRQGRRGAVRPMAMEMLPTGGAPDSLPGTSLGRGTSGDAVFLGSLVEAERFGSSSYLALSARTPHNELVIPGMALSASVDGSDPVELAPALDPELDFHYGAPVDGLSAESSVEVTVDVPPQVARHEGYETAFLEMPAFELE</sequence>
<dbReference type="RefSeq" id="WP_310925095.1">
    <property type="nucleotide sequence ID" value="NZ_JAMQOP010000003.1"/>
</dbReference>
<name>A0ABU2GHC8_9EURY</name>
<reference evidence="2 3" key="1">
    <citation type="submission" date="2022-06" db="EMBL/GenBank/DDBJ databases">
        <title>Halogeometricum sp. a new haloarchaeum isolate from saline soil.</title>
        <authorList>
            <person name="Strakova D."/>
            <person name="Galisteo C."/>
            <person name="Sanchez-Porro C."/>
            <person name="Ventosa A."/>
        </authorList>
    </citation>
    <scope>NUCLEOTIDE SEQUENCE [LARGE SCALE GENOMIC DNA]</scope>
    <source>
        <strain evidence="2 3">S1BR25-6</strain>
    </source>
</reference>
<evidence type="ECO:0000313" key="3">
    <source>
        <dbReference type="Proteomes" id="UP001257060"/>
    </source>
</evidence>
<accession>A0ABU2GHC8</accession>
<dbReference type="InterPro" id="IPR038482">
    <property type="entry name" value="Tp34-type_sf"/>
</dbReference>
<feature type="domain" description="DUF7350" evidence="1">
    <location>
        <begin position="99"/>
        <end position="155"/>
    </location>
</feature>
<dbReference type="Proteomes" id="UP001257060">
    <property type="component" value="Unassembled WGS sequence"/>
</dbReference>
<dbReference type="PROSITE" id="PS51257">
    <property type="entry name" value="PROKAR_LIPOPROTEIN"/>
    <property type="match status" value="1"/>
</dbReference>
<dbReference type="Pfam" id="PF24041">
    <property type="entry name" value="DUF7350"/>
    <property type="match status" value="2"/>
</dbReference>